<dbReference type="Pfam" id="PF08241">
    <property type="entry name" value="Methyltransf_11"/>
    <property type="match status" value="1"/>
</dbReference>
<evidence type="ECO:0000313" key="3">
    <source>
        <dbReference type="Proteomes" id="UP001610446"/>
    </source>
</evidence>
<dbReference type="Proteomes" id="UP001610446">
    <property type="component" value="Unassembled WGS sequence"/>
</dbReference>
<dbReference type="Gene3D" id="3.40.50.150">
    <property type="entry name" value="Vaccinia Virus protein VP39"/>
    <property type="match status" value="1"/>
</dbReference>
<protein>
    <recommendedName>
        <fullName evidence="1">Methyltransferase type 11 domain-containing protein</fullName>
    </recommendedName>
</protein>
<proteinExistence type="predicted"/>
<dbReference type="SUPFAM" id="SSF53335">
    <property type="entry name" value="S-adenosyl-L-methionine-dependent methyltransferases"/>
    <property type="match status" value="1"/>
</dbReference>
<reference evidence="2 3" key="1">
    <citation type="submission" date="2024-07" db="EMBL/GenBank/DDBJ databases">
        <title>Section-level genome sequencing and comparative genomics of Aspergillus sections Usti and Cavernicolus.</title>
        <authorList>
            <consortium name="Lawrence Berkeley National Laboratory"/>
            <person name="Nybo J.L."/>
            <person name="Vesth T.C."/>
            <person name="Theobald S."/>
            <person name="Frisvad J.C."/>
            <person name="Larsen T.O."/>
            <person name="Kjaerboelling I."/>
            <person name="Rothschild-Mancinelli K."/>
            <person name="Lyhne E.K."/>
            <person name="Kogle M.E."/>
            <person name="Barry K."/>
            <person name="Clum A."/>
            <person name="Na H."/>
            <person name="Ledsgaard L."/>
            <person name="Lin J."/>
            <person name="Lipzen A."/>
            <person name="Kuo A."/>
            <person name="Riley R."/>
            <person name="Mondo S."/>
            <person name="Labutti K."/>
            <person name="Haridas S."/>
            <person name="Pangalinan J."/>
            <person name="Salamov A.A."/>
            <person name="Simmons B.A."/>
            <person name="Magnuson J.K."/>
            <person name="Chen J."/>
            <person name="Drula E."/>
            <person name="Henrissat B."/>
            <person name="Wiebenga A."/>
            <person name="Lubbers R.J."/>
            <person name="Gomes A.C."/>
            <person name="Makela M.R."/>
            <person name="Stajich J."/>
            <person name="Grigoriev I.V."/>
            <person name="Mortensen U.H."/>
            <person name="De Vries R.P."/>
            <person name="Baker S.E."/>
            <person name="Andersen M.R."/>
        </authorList>
    </citation>
    <scope>NUCLEOTIDE SEQUENCE [LARGE SCALE GENOMIC DNA]</scope>
    <source>
        <strain evidence="2 3">CBS 123904</strain>
    </source>
</reference>
<comment type="caution">
    <text evidence="2">The sequence shown here is derived from an EMBL/GenBank/DDBJ whole genome shotgun (WGS) entry which is preliminary data.</text>
</comment>
<dbReference type="InterPro" id="IPR029063">
    <property type="entry name" value="SAM-dependent_MTases_sf"/>
</dbReference>
<keyword evidence="3" id="KW-1185">Reference proteome</keyword>
<organism evidence="2 3">
    <name type="scientific">Aspergillus pseudoustus</name>
    <dbReference type="NCBI Taxonomy" id="1810923"/>
    <lineage>
        <taxon>Eukaryota</taxon>
        <taxon>Fungi</taxon>
        <taxon>Dikarya</taxon>
        <taxon>Ascomycota</taxon>
        <taxon>Pezizomycotina</taxon>
        <taxon>Eurotiomycetes</taxon>
        <taxon>Eurotiomycetidae</taxon>
        <taxon>Eurotiales</taxon>
        <taxon>Aspergillaceae</taxon>
        <taxon>Aspergillus</taxon>
        <taxon>Aspergillus subgen. Nidulantes</taxon>
    </lineage>
</organism>
<gene>
    <name evidence="2" type="ORF">BJY01DRAFT_254937</name>
</gene>
<evidence type="ECO:0000259" key="1">
    <source>
        <dbReference type="Pfam" id="PF08241"/>
    </source>
</evidence>
<dbReference type="EMBL" id="JBFXLU010000327">
    <property type="protein sequence ID" value="KAL2829614.1"/>
    <property type="molecule type" value="Genomic_DNA"/>
</dbReference>
<feature type="domain" description="Methyltransferase type 11" evidence="1">
    <location>
        <begin position="90"/>
        <end position="194"/>
    </location>
</feature>
<evidence type="ECO:0000313" key="2">
    <source>
        <dbReference type="EMBL" id="KAL2829614.1"/>
    </source>
</evidence>
<dbReference type="InterPro" id="IPR013216">
    <property type="entry name" value="Methyltransf_11"/>
</dbReference>
<name>A0ABR4IPE3_9EURO</name>
<sequence>MPRPQRGPNDTDPAILERRNRYFMRACDGHSQIHRRITELPWNPGRSFALMVRGGHHKYIKQPLATHLSRTAKVNNEFLLPHIKDKEHNLDLGRGPDIITTERSKYVSKERVIGLTCLQTSYPKARTLAAEANVPRKGPSSLSFEEGSVLDTLPYPDEFFNVVFCYHIFGHIPMPDQPLQAIAETRRVLKLGGIQATRDDMEQHFYPHICQV</sequence>
<accession>A0ABR4IPE3</accession>